<sequence>MIVWTIFALIACGLAVYIFGIRDYQDFRKVTSPSRGSRTERALVYKLLKYGIPYQTIFQDLSLKKYNGTYAQIDLVVATKVGLIVFEVKKYSGWIFGSGNQNQWTQVLNYGKIKHRIYNPILQNKNHIHQLKKKLSKENIPFFSVIVFYGDCELKNINYIPNGTYLVKSNKVFFVLRKILKDNKPATFTNKRELVSILNEAVMNGADYGIKM</sequence>
<evidence type="ECO:0000259" key="1">
    <source>
        <dbReference type="PROSITE" id="PS50965"/>
    </source>
</evidence>
<evidence type="ECO:0000313" key="3">
    <source>
        <dbReference type="Proteomes" id="UP000321578"/>
    </source>
</evidence>
<reference evidence="2 3" key="1">
    <citation type="submission" date="2019-08" db="EMBL/GenBank/DDBJ databases">
        <title>Genomes of Subsaximicrobium wynnwilliamsii strains.</title>
        <authorList>
            <person name="Bowman J.P."/>
        </authorList>
    </citation>
    <scope>NUCLEOTIDE SEQUENCE [LARGE SCALE GENOMIC DNA]</scope>
    <source>
        <strain evidence="2 3">2-80-2</strain>
    </source>
</reference>
<dbReference type="PROSITE" id="PS50965">
    <property type="entry name" value="NERD"/>
    <property type="match status" value="1"/>
</dbReference>
<gene>
    <name evidence="2" type="ORF">ESY86_10680</name>
</gene>
<dbReference type="Pfam" id="PF08378">
    <property type="entry name" value="NERD"/>
    <property type="match status" value="1"/>
</dbReference>
<dbReference type="InterPro" id="IPR011528">
    <property type="entry name" value="NERD"/>
</dbReference>
<proteinExistence type="predicted"/>
<dbReference type="Proteomes" id="UP000321578">
    <property type="component" value="Unassembled WGS sequence"/>
</dbReference>
<organism evidence="2 3">
    <name type="scientific">Subsaximicrobium wynnwilliamsii</name>
    <dbReference type="NCBI Taxonomy" id="291179"/>
    <lineage>
        <taxon>Bacteria</taxon>
        <taxon>Pseudomonadati</taxon>
        <taxon>Bacteroidota</taxon>
        <taxon>Flavobacteriia</taxon>
        <taxon>Flavobacteriales</taxon>
        <taxon>Flavobacteriaceae</taxon>
        <taxon>Subsaximicrobium</taxon>
    </lineage>
</organism>
<name>A0A5C6ZGT0_9FLAO</name>
<dbReference type="AlphaFoldDB" id="A0A5C6ZGT0"/>
<dbReference type="RefSeq" id="WP_147086575.1">
    <property type="nucleotide sequence ID" value="NZ_VORM01000005.1"/>
</dbReference>
<evidence type="ECO:0000313" key="2">
    <source>
        <dbReference type="EMBL" id="TXD88951.1"/>
    </source>
</evidence>
<feature type="domain" description="NERD" evidence="1">
    <location>
        <begin position="35"/>
        <end position="155"/>
    </location>
</feature>
<dbReference type="OrthoDB" id="9813328at2"/>
<keyword evidence="3" id="KW-1185">Reference proteome</keyword>
<comment type="caution">
    <text evidence="2">The sequence shown here is derived from an EMBL/GenBank/DDBJ whole genome shotgun (WGS) entry which is preliminary data.</text>
</comment>
<dbReference type="EMBL" id="VORO01000010">
    <property type="protein sequence ID" value="TXD88951.1"/>
    <property type="molecule type" value="Genomic_DNA"/>
</dbReference>
<protein>
    <submittedName>
        <fullName evidence="2">NERD domain-containing protein</fullName>
    </submittedName>
</protein>
<accession>A0A5C6ZGT0</accession>